<dbReference type="PANTHER" id="PTHR35870">
    <property type="entry name" value="PROTEIN, PUTATIVE (AFU_ORTHOLOGUE AFUA_5G03330)-RELATED"/>
    <property type="match status" value="1"/>
</dbReference>
<organism evidence="2 3">
    <name type="scientific">Silvimonas amylolytica</name>
    <dbReference type="NCBI Taxonomy" id="449663"/>
    <lineage>
        <taxon>Bacteria</taxon>
        <taxon>Pseudomonadati</taxon>
        <taxon>Pseudomonadota</taxon>
        <taxon>Betaproteobacteria</taxon>
        <taxon>Neisseriales</taxon>
        <taxon>Chitinibacteraceae</taxon>
        <taxon>Silvimonas</taxon>
    </lineage>
</organism>
<dbReference type="PANTHER" id="PTHR35870:SF1">
    <property type="entry name" value="PROTEIN, PUTATIVE (AFU_ORTHOLOGUE AFUA_5G03330)-RELATED"/>
    <property type="match status" value="1"/>
</dbReference>
<dbReference type="EMBL" id="BMLY01000001">
    <property type="protein sequence ID" value="GGP25121.1"/>
    <property type="molecule type" value="Genomic_DNA"/>
</dbReference>
<reference evidence="3" key="1">
    <citation type="journal article" date="2019" name="Int. J. Syst. Evol. Microbiol.">
        <title>The Global Catalogue of Microorganisms (GCM) 10K type strain sequencing project: providing services to taxonomists for standard genome sequencing and annotation.</title>
        <authorList>
            <consortium name="The Broad Institute Genomics Platform"/>
            <consortium name="The Broad Institute Genome Sequencing Center for Infectious Disease"/>
            <person name="Wu L."/>
            <person name="Ma J."/>
        </authorList>
    </citation>
    <scope>NUCLEOTIDE SEQUENCE [LARGE SCALE GENOMIC DNA]</scope>
    <source>
        <strain evidence="3">CGMCC 1.8860</strain>
    </source>
</reference>
<keyword evidence="3" id="KW-1185">Reference proteome</keyword>
<dbReference type="Proteomes" id="UP000621859">
    <property type="component" value="Unassembled WGS sequence"/>
</dbReference>
<comment type="caution">
    <text evidence="2">The sequence shown here is derived from an EMBL/GenBank/DDBJ whole genome shotgun (WGS) entry which is preliminary data.</text>
</comment>
<sequence length="326" mass="35046">MLNQLLTRSAQYAPNFGPGLANHLPMALIALARLGASDARLEAYFDAYTKQLSPLDASPGAIDPEFWQRELGQRQYYTAYRDYFAAQLAADGVDAVVRRHIHDLLPGIGGAAFHGVIRAEYALASGNPDEMACGLAYWASNAGKLADWPVPMAPPQSDDPFTLVSRLFAPEFALDPAGFMISAKMREAVRLPAFAEVVGWLEVGPATLQKLAAYAAECYVATGDFTVLHLVTSAHALRGLAGWIDDMDTAVRWYWQAYAAGVLASGISGPAPHVALPEKPDWAPIIAAGIAADDEHVIKLIDACREDDSAYGDGAHVLAARRVAQR</sequence>
<accession>A0ABQ2PIC1</accession>
<keyword evidence="1" id="KW-0560">Oxidoreductase</keyword>
<evidence type="ECO:0008006" key="4">
    <source>
        <dbReference type="Google" id="ProtNLM"/>
    </source>
</evidence>
<evidence type="ECO:0000313" key="3">
    <source>
        <dbReference type="Proteomes" id="UP000621859"/>
    </source>
</evidence>
<dbReference type="Pfam" id="PF14027">
    <property type="entry name" value="Questin_oxidase"/>
    <property type="match status" value="1"/>
</dbReference>
<dbReference type="RefSeq" id="WP_188689517.1">
    <property type="nucleotide sequence ID" value="NZ_BMLY01000001.1"/>
</dbReference>
<gene>
    <name evidence="2" type="ORF">GCM10010971_09400</name>
</gene>
<protein>
    <recommendedName>
        <fullName evidence="4">Questin oxidase family protein</fullName>
    </recommendedName>
</protein>
<dbReference type="InterPro" id="IPR025337">
    <property type="entry name" value="Questin_oxidase-like"/>
</dbReference>
<evidence type="ECO:0000313" key="2">
    <source>
        <dbReference type="EMBL" id="GGP25121.1"/>
    </source>
</evidence>
<name>A0ABQ2PIC1_9NEIS</name>
<proteinExistence type="predicted"/>
<evidence type="ECO:0000256" key="1">
    <source>
        <dbReference type="ARBA" id="ARBA00023002"/>
    </source>
</evidence>